<sequence>MARLRTRHIALCAILVLFIFFFLPANDTIAYLPRFSHGSSSRTGTYALARYMNDPTHVPNILAKNSTFDWSSVNIKYPPPLTPALPPPVAHRPRIQHRFKPDRADVAAVQEQRRLEVKRVFQKSWASYRTKAWMKDALKPISGQYVDQFSGWAATLVDSLDTLWMMGMREEFYEAVEAVASIDFGKSTAPTVNMFETCIRYLGGLLAAYDLSGHEVLLKKAIEVGDLLYAGFNTENGMPVDFINFATAKEGSGLRVESQVVSASPGTITLEFSRLSQLTGNNKYYAAVSQVMNLFHQNQNATKLPGMWPMMVSMSQKDVVTGFQFTIGGNADSLYEYLPKAHALLGSTDPSSAKYEAMSRYFMDTARDNLFFRPMIPGNEDILISGNCDVLDDGPRLDPESEHLSCFIGGLYALGGRLFSNDEYLNIGAKLARGCAYAYKSFPTGIMPERYNMALCPGKDHRKDCAWDEAAFAKEASNRPQYKADLPKGFTTAKDPRYILRPEAIESIFILWRITGDVSFRETAWDMFKAVANATDTHYANAAIMDVNAVGGGAKEDYMESFWMAETLKYFYLCFADTDLISLDDFVLNTEAHPFRLSKVPEVLGSHATTTTIDVLGSRAATTTTEVLGSHAATTEVLGSRDTTTTTIDVLGSHAATTEVLGSRDTTTTTTIDVLGSHAATTEILGSRDTTTIDVLGSHAATTEAPGSRDTTTTTTTTTINVIGSHAATTEVPGVPGSRDTTTPPPPPPRSTYWGVTLPRLKYRGVATPLPPPLPPPRSTYWGVTLLQLKY</sequence>
<evidence type="ECO:0000256" key="9">
    <source>
        <dbReference type="RuleBase" id="RU361193"/>
    </source>
</evidence>
<keyword evidence="7" id="KW-0106">Calcium</keyword>
<evidence type="ECO:0000256" key="6">
    <source>
        <dbReference type="PIRSR" id="PIRSR601382-1"/>
    </source>
</evidence>
<accession>A0A8H7J3Y5</accession>
<feature type="active site" description="Proton donor" evidence="6">
    <location>
        <position position="449"/>
    </location>
</feature>
<protein>
    <recommendedName>
        <fullName evidence="9">alpha-1,2-Mannosidase</fullName>
        <ecNumber evidence="9">3.2.1.-</ecNumber>
    </recommendedName>
</protein>
<keyword evidence="5 8" id="KW-1015">Disulfide bond</keyword>
<evidence type="ECO:0000256" key="2">
    <source>
        <dbReference type="ARBA" id="ARBA00004922"/>
    </source>
</evidence>
<dbReference type="PANTHER" id="PTHR11742">
    <property type="entry name" value="MANNOSYL-OLIGOSACCHARIDE ALPHA-1,2-MANNOSIDASE-RELATED"/>
    <property type="match status" value="1"/>
</dbReference>
<dbReference type="SUPFAM" id="SSF48225">
    <property type="entry name" value="Seven-hairpin glycosidases"/>
    <property type="match status" value="1"/>
</dbReference>
<dbReference type="GO" id="GO:0004571">
    <property type="term" value="F:mannosyl-oligosaccharide 1,2-alpha-mannosidase activity"/>
    <property type="evidence" value="ECO:0007669"/>
    <property type="project" value="InterPro"/>
</dbReference>
<evidence type="ECO:0000313" key="11">
    <source>
        <dbReference type="EMBL" id="KAF9695787.1"/>
    </source>
</evidence>
<keyword evidence="7" id="KW-0479">Metal-binding</keyword>
<organism evidence="11 12">
    <name type="scientific">Ascochyta lentis</name>
    <dbReference type="NCBI Taxonomy" id="205686"/>
    <lineage>
        <taxon>Eukaryota</taxon>
        <taxon>Fungi</taxon>
        <taxon>Dikarya</taxon>
        <taxon>Ascomycota</taxon>
        <taxon>Pezizomycotina</taxon>
        <taxon>Dothideomycetes</taxon>
        <taxon>Pleosporomycetidae</taxon>
        <taxon>Pleosporales</taxon>
        <taxon>Pleosporineae</taxon>
        <taxon>Didymellaceae</taxon>
        <taxon>Ascochyta</taxon>
    </lineage>
</organism>
<dbReference type="PANTHER" id="PTHR11742:SF29">
    <property type="entry name" value="ALPHA-1,2-MANNOSIDASE"/>
    <property type="match status" value="1"/>
</dbReference>
<dbReference type="UniPathway" id="UPA00378"/>
<evidence type="ECO:0000256" key="5">
    <source>
        <dbReference type="ARBA" id="ARBA00023157"/>
    </source>
</evidence>
<dbReference type="InterPro" id="IPR050749">
    <property type="entry name" value="Glycosyl_Hydrolase_47"/>
</dbReference>
<dbReference type="PRINTS" id="PR00747">
    <property type="entry name" value="GLYHDRLASE47"/>
</dbReference>
<dbReference type="InterPro" id="IPR036026">
    <property type="entry name" value="Seven-hairpin_glycosidases"/>
</dbReference>
<feature type="region of interest" description="Disordered" evidence="10">
    <location>
        <begin position="727"/>
        <end position="753"/>
    </location>
</feature>
<dbReference type="OrthoDB" id="8118055at2759"/>
<keyword evidence="12" id="KW-1185">Reference proteome</keyword>
<comment type="similarity">
    <text evidence="3 9">Belongs to the glycosyl hydrolase 47 family.</text>
</comment>
<dbReference type="InterPro" id="IPR001382">
    <property type="entry name" value="Glyco_hydro_47"/>
</dbReference>
<gene>
    <name evidence="11" type="ORF">EKO04_005948</name>
</gene>
<comment type="caution">
    <text evidence="11">The sequence shown here is derived from an EMBL/GenBank/DDBJ whole genome shotgun (WGS) entry which is preliminary data.</text>
</comment>
<dbReference type="GO" id="GO:0005975">
    <property type="term" value="P:carbohydrate metabolic process"/>
    <property type="evidence" value="ECO:0007669"/>
    <property type="project" value="InterPro"/>
</dbReference>
<evidence type="ECO:0000256" key="8">
    <source>
        <dbReference type="PIRSR" id="PIRSR601382-3"/>
    </source>
</evidence>
<keyword evidence="9" id="KW-0326">Glycosidase</keyword>
<feature type="active site" description="Proton donor" evidence="6">
    <location>
        <position position="196"/>
    </location>
</feature>
<feature type="active site" evidence="6">
    <location>
        <position position="332"/>
    </location>
</feature>
<dbReference type="Gene3D" id="1.50.10.10">
    <property type="match status" value="1"/>
</dbReference>
<dbReference type="EMBL" id="RZGK01000010">
    <property type="protein sequence ID" value="KAF9695787.1"/>
    <property type="molecule type" value="Genomic_DNA"/>
</dbReference>
<comment type="pathway">
    <text evidence="2">Protein modification; protein glycosylation.</text>
</comment>
<name>A0A8H7J3Y5_9PLEO</name>
<reference evidence="11" key="1">
    <citation type="submission" date="2018-12" db="EMBL/GenBank/DDBJ databases">
        <authorList>
            <person name="Syme R.A."/>
            <person name="Farfan-Caceres L."/>
            <person name="Lichtenzveig J."/>
        </authorList>
    </citation>
    <scope>NUCLEOTIDE SEQUENCE</scope>
    <source>
        <strain evidence="11">Al4</strain>
    </source>
</reference>
<dbReference type="Proteomes" id="UP000651452">
    <property type="component" value="Unassembled WGS sequence"/>
</dbReference>
<evidence type="ECO:0000256" key="3">
    <source>
        <dbReference type="ARBA" id="ARBA00007658"/>
    </source>
</evidence>
<feature type="disulfide bond" evidence="8">
    <location>
        <begin position="406"/>
        <end position="435"/>
    </location>
</feature>
<evidence type="ECO:0000256" key="7">
    <source>
        <dbReference type="PIRSR" id="PIRSR601382-2"/>
    </source>
</evidence>
<feature type="active site" evidence="6">
    <location>
        <position position="503"/>
    </location>
</feature>
<proteinExistence type="inferred from homology"/>
<dbReference type="GO" id="GO:0005783">
    <property type="term" value="C:endoplasmic reticulum"/>
    <property type="evidence" value="ECO:0007669"/>
    <property type="project" value="TreeGrafter"/>
</dbReference>
<feature type="binding site" evidence="7">
    <location>
        <position position="590"/>
    </location>
    <ligand>
        <name>Ca(2+)</name>
        <dbReference type="ChEBI" id="CHEBI:29108"/>
    </ligand>
</feature>
<dbReference type="EC" id="3.2.1.-" evidence="9"/>
<evidence type="ECO:0000256" key="1">
    <source>
        <dbReference type="ARBA" id="ARBA00001913"/>
    </source>
</evidence>
<evidence type="ECO:0000256" key="4">
    <source>
        <dbReference type="ARBA" id="ARBA00022801"/>
    </source>
</evidence>
<evidence type="ECO:0000313" key="12">
    <source>
        <dbReference type="Proteomes" id="UP000651452"/>
    </source>
</evidence>
<comment type="cofactor">
    <cofactor evidence="1 7">
        <name>Ca(2+)</name>
        <dbReference type="ChEBI" id="CHEBI:29108"/>
    </cofactor>
</comment>
<dbReference type="InterPro" id="IPR012341">
    <property type="entry name" value="6hp_glycosidase-like_sf"/>
</dbReference>
<dbReference type="GO" id="GO:0036503">
    <property type="term" value="P:ERAD pathway"/>
    <property type="evidence" value="ECO:0007669"/>
    <property type="project" value="UniProtKB-ARBA"/>
</dbReference>
<dbReference type="AlphaFoldDB" id="A0A8H7J3Y5"/>
<reference evidence="11" key="2">
    <citation type="submission" date="2020-09" db="EMBL/GenBank/DDBJ databases">
        <title>Reference genome assembly for Australian Ascochyta lentis isolate Al4.</title>
        <authorList>
            <person name="Lee R.C."/>
            <person name="Farfan-Caceres L.M."/>
            <person name="Debler J.W."/>
            <person name="Williams A.H."/>
            <person name="Henares B.M."/>
        </authorList>
    </citation>
    <scope>NUCLEOTIDE SEQUENCE</scope>
    <source>
        <strain evidence="11">Al4</strain>
    </source>
</reference>
<keyword evidence="4 9" id="KW-0378">Hydrolase</keyword>
<evidence type="ECO:0000256" key="10">
    <source>
        <dbReference type="SAM" id="MobiDB-lite"/>
    </source>
</evidence>
<dbReference type="FunFam" id="1.50.10.10:FF:000037">
    <property type="entry name" value="alpha-1,2-Mannosidase"/>
    <property type="match status" value="1"/>
</dbReference>
<dbReference type="Pfam" id="PF01532">
    <property type="entry name" value="Glyco_hydro_47"/>
    <property type="match status" value="1"/>
</dbReference>
<dbReference type="GO" id="GO:0005509">
    <property type="term" value="F:calcium ion binding"/>
    <property type="evidence" value="ECO:0007669"/>
    <property type="project" value="InterPro"/>
</dbReference>
<dbReference type="GO" id="GO:0016020">
    <property type="term" value="C:membrane"/>
    <property type="evidence" value="ECO:0007669"/>
    <property type="project" value="InterPro"/>
</dbReference>